<dbReference type="SMART" id="SM00342">
    <property type="entry name" value="HTH_ARAC"/>
    <property type="match status" value="1"/>
</dbReference>
<organism evidence="5 6">
    <name type="scientific">Adhaeribacter arboris</name>
    <dbReference type="NCBI Taxonomy" id="2072846"/>
    <lineage>
        <taxon>Bacteria</taxon>
        <taxon>Pseudomonadati</taxon>
        <taxon>Bacteroidota</taxon>
        <taxon>Cytophagia</taxon>
        <taxon>Cytophagales</taxon>
        <taxon>Hymenobacteraceae</taxon>
        <taxon>Adhaeribacter</taxon>
    </lineage>
</organism>
<dbReference type="InterPro" id="IPR009057">
    <property type="entry name" value="Homeodomain-like_sf"/>
</dbReference>
<protein>
    <recommendedName>
        <fullName evidence="4">HTH araC/xylS-type domain-containing protein</fullName>
    </recommendedName>
</protein>
<dbReference type="OrthoDB" id="799767at2"/>
<dbReference type="GO" id="GO:0003700">
    <property type="term" value="F:DNA-binding transcription factor activity"/>
    <property type="evidence" value="ECO:0007669"/>
    <property type="project" value="InterPro"/>
</dbReference>
<evidence type="ECO:0000256" key="2">
    <source>
        <dbReference type="ARBA" id="ARBA00023125"/>
    </source>
</evidence>
<dbReference type="Proteomes" id="UP000240357">
    <property type="component" value="Unassembled WGS sequence"/>
</dbReference>
<keyword evidence="6" id="KW-1185">Reference proteome</keyword>
<dbReference type="PROSITE" id="PS01124">
    <property type="entry name" value="HTH_ARAC_FAMILY_2"/>
    <property type="match status" value="1"/>
</dbReference>
<dbReference type="InterPro" id="IPR053142">
    <property type="entry name" value="PchR_regulatory_protein"/>
</dbReference>
<accession>A0A2T2YN66</accession>
<dbReference type="PANTHER" id="PTHR47893">
    <property type="entry name" value="REGULATORY PROTEIN PCHR"/>
    <property type="match status" value="1"/>
</dbReference>
<gene>
    <name evidence="5" type="ORF">AHMF7605_27390</name>
</gene>
<evidence type="ECO:0000256" key="1">
    <source>
        <dbReference type="ARBA" id="ARBA00023015"/>
    </source>
</evidence>
<proteinExistence type="predicted"/>
<dbReference type="RefSeq" id="WP_106933124.1">
    <property type="nucleotide sequence ID" value="NZ_PYFT01000001.1"/>
</dbReference>
<feature type="domain" description="HTH araC/xylS-type" evidence="4">
    <location>
        <begin position="233"/>
        <end position="331"/>
    </location>
</feature>
<keyword evidence="1" id="KW-0805">Transcription regulation</keyword>
<evidence type="ECO:0000256" key="3">
    <source>
        <dbReference type="ARBA" id="ARBA00023163"/>
    </source>
</evidence>
<dbReference type="PANTHER" id="PTHR47893:SF1">
    <property type="entry name" value="REGULATORY PROTEIN PCHR"/>
    <property type="match status" value="1"/>
</dbReference>
<dbReference type="InterPro" id="IPR018062">
    <property type="entry name" value="HTH_AraC-typ_CS"/>
</dbReference>
<dbReference type="InterPro" id="IPR018060">
    <property type="entry name" value="HTH_AraC"/>
</dbReference>
<dbReference type="Gene3D" id="1.10.10.60">
    <property type="entry name" value="Homeodomain-like"/>
    <property type="match status" value="1"/>
</dbReference>
<evidence type="ECO:0000313" key="6">
    <source>
        <dbReference type="Proteomes" id="UP000240357"/>
    </source>
</evidence>
<keyword evidence="3" id="KW-0804">Transcription</keyword>
<dbReference type="SUPFAM" id="SSF46689">
    <property type="entry name" value="Homeodomain-like"/>
    <property type="match status" value="1"/>
</dbReference>
<name>A0A2T2YN66_9BACT</name>
<dbReference type="EMBL" id="PYFT01000001">
    <property type="protein sequence ID" value="PSR56953.1"/>
    <property type="molecule type" value="Genomic_DNA"/>
</dbReference>
<evidence type="ECO:0000313" key="5">
    <source>
        <dbReference type="EMBL" id="PSR56953.1"/>
    </source>
</evidence>
<dbReference type="GO" id="GO:0043565">
    <property type="term" value="F:sequence-specific DNA binding"/>
    <property type="evidence" value="ECO:0007669"/>
    <property type="project" value="InterPro"/>
</dbReference>
<dbReference type="Pfam" id="PF12833">
    <property type="entry name" value="HTH_18"/>
    <property type="match status" value="1"/>
</dbReference>
<reference evidence="5 6" key="1">
    <citation type="submission" date="2018-03" db="EMBL/GenBank/DDBJ databases">
        <title>Adhaeribacter sp. HMF7605 Genome sequencing and assembly.</title>
        <authorList>
            <person name="Kang H."/>
            <person name="Kang J."/>
            <person name="Cha I."/>
            <person name="Kim H."/>
            <person name="Joh K."/>
        </authorList>
    </citation>
    <scope>NUCLEOTIDE SEQUENCE [LARGE SCALE GENOMIC DNA]</scope>
    <source>
        <strain evidence="5 6">HMF7605</strain>
    </source>
</reference>
<evidence type="ECO:0000259" key="4">
    <source>
        <dbReference type="PROSITE" id="PS01124"/>
    </source>
</evidence>
<dbReference type="PROSITE" id="PS00041">
    <property type="entry name" value="HTH_ARAC_FAMILY_1"/>
    <property type="match status" value="1"/>
</dbReference>
<sequence length="334" mass="38422">MEKLYTDWTLKNIIGHHGLSEMKMAPLNARYQEYCFLFNEPGVVQGCFKTFSSPNVEVSLMEMHLEKSLVFLAQDGVERLSSTLLLRGSIGSDSFYDSQHRAIEHSPHMFVYSWNYQNKFTLHPGKLSLININLKPEFFFKVTENEADLTRLLKGKQPEDFCLAFPLSFSRHSEYQKISHAISANSFKGITQHLFIEAKAYELFSLELEELLQVRKIPARSGEINSIDKEKLLAAHDFILHHFAEPLSLDQIATQFQINAFKLKKGYKILFNHTVFGHIQALRMNQAKELLITQQYNVAEAAYQVGYSSPNNFSTAFSKMFGYPPSKITEKKSW</sequence>
<dbReference type="AlphaFoldDB" id="A0A2T2YN66"/>
<keyword evidence="2" id="KW-0238">DNA-binding</keyword>
<comment type="caution">
    <text evidence="5">The sequence shown here is derived from an EMBL/GenBank/DDBJ whole genome shotgun (WGS) entry which is preliminary data.</text>
</comment>